<dbReference type="GO" id="GO:0005737">
    <property type="term" value="C:cytoplasm"/>
    <property type="evidence" value="ECO:0007669"/>
    <property type="project" value="InterPro"/>
</dbReference>
<feature type="compositionally biased region" description="Basic and acidic residues" evidence="1">
    <location>
        <begin position="314"/>
        <end position="326"/>
    </location>
</feature>
<name>A0A172YAH9_9GAMM</name>
<dbReference type="GO" id="GO:0000166">
    <property type="term" value="F:nucleotide binding"/>
    <property type="evidence" value="ECO:0007669"/>
    <property type="project" value="InterPro"/>
</dbReference>
<dbReference type="GO" id="GO:0009117">
    <property type="term" value="P:nucleotide metabolic process"/>
    <property type="evidence" value="ECO:0007669"/>
    <property type="project" value="InterPro"/>
</dbReference>
<sequence>MPYDLSNRLVIGLASSALFDLADSDAVFVQQGEAAYRDYQRRHENEPLTPGVAFAFIKRLLALRELDPLDPPIEVLLLSRNDPDTGLRVMKSIEHHQLAISRAVFLQGRSPYPFIPALNISLFLSANPDDVRGAIAAGYPAGQVMEGHYELDQGDELRVAFDFDGVLTTDESESIYQTQGIDAYHRHERAHALVPAERGLLADLLQRLSTIQALERRHQERSDSAYVPKLRVSIVTARDAPAHERVIHTMREWGITVNEAFFLGGVDKSAVLKIVKPHIFFDDQTSHLAATSSLLPSVHVPFGKLNRMNTSEADGDRGPVQDDEPR</sequence>
<organism evidence="2 3">
    <name type="scientific">Halotalea alkalilenta</name>
    <dbReference type="NCBI Taxonomy" id="376489"/>
    <lineage>
        <taxon>Bacteria</taxon>
        <taxon>Pseudomonadati</taxon>
        <taxon>Pseudomonadota</taxon>
        <taxon>Gammaproteobacteria</taxon>
        <taxon>Oceanospirillales</taxon>
        <taxon>Halomonadaceae</taxon>
        <taxon>Halotalea</taxon>
    </lineage>
</organism>
<evidence type="ECO:0000313" key="2">
    <source>
        <dbReference type="EMBL" id="ANF56253.1"/>
    </source>
</evidence>
<dbReference type="InterPro" id="IPR010394">
    <property type="entry name" value="5-nucleotidase"/>
</dbReference>
<dbReference type="STRING" id="376489.A5892_01225"/>
<feature type="region of interest" description="Disordered" evidence="1">
    <location>
        <begin position="306"/>
        <end position="326"/>
    </location>
</feature>
<evidence type="ECO:0000256" key="1">
    <source>
        <dbReference type="SAM" id="MobiDB-lite"/>
    </source>
</evidence>
<protein>
    <submittedName>
        <fullName evidence="2">5'-nucleotidase</fullName>
    </submittedName>
</protein>
<proteinExistence type="predicted"/>
<reference evidence="2 3" key="1">
    <citation type="submission" date="2016-04" db="EMBL/GenBank/DDBJ databases">
        <title>Complete Genome Sequence of Halotalea alkalilenta IHB B 13600.</title>
        <authorList>
            <person name="Swarnkar M.K."/>
            <person name="Sharma A."/>
            <person name="Kaushal K."/>
            <person name="Soni R."/>
            <person name="Rana S."/>
            <person name="Singh A.K."/>
            <person name="Gulati A."/>
        </authorList>
    </citation>
    <scope>NUCLEOTIDE SEQUENCE [LARGE SCALE GENOMIC DNA]</scope>
    <source>
        <strain evidence="2 3">IHB B 13600</strain>
    </source>
</reference>
<dbReference type="RefSeq" id="WP_064121242.1">
    <property type="nucleotide sequence ID" value="NZ_CP015243.1"/>
</dbReference>
<dbReference type="Pfam" id="PF06189">
    <property type="entry name" value="5-nucleotidase"/>
    <property type="match status" value="1"/>
</dbReference>
<dbReference type="KEGG" id="haa:A5892_01225"/>
<dbReference type="GO" id="GO:0000287">
    <property type="term" value="F:magnesium ion binding"/>
    <property type="evidence" value="ECO:0007669"/>
    <property type="project" value="InterPro"/>
</dbReference>
<keyword evidence="3" id="KW-1185">Reference proteome</keyword>
<dbReference type="PANTHER" id="PTHR31367:SF5">
    <property type="entry name" value="CYTOSOLIC 5'-NUCLEOTIDASE 1A"/>
    <property type="match status" value="1"/>
</dbReference>
<dbReference type="GO" id="GO:0008253">
    <property type="term" value="F:5'-nucleotidase activity"/>
    <property type="evidence" value="ECO:0007669"/>
    <property type="project" value="InterPro"/>
</dbReference>
<dbReference type="PANTHER" id="PTHR31367">
    <property type="entry name" value="CYTOSOLIC 5'-NUCLEOTIDASE 1 FAMILY MEMBER"/>
    <property type="match status" value="1"/>
</dbReference>
<gene>
    <name evidence="2" type="ORF">A5892_01225</name>
</gene>
<dbReference type="EMBL" id="CP015243">
    <property type="protein sequence ID" value="ANF56253.1"/>
    <property type="molecule type" value="Genomic_DNA"/>
</dbReference>
<dbReference type="Proteomes" id="UP000077875">
    <property type="component" value="Chromosome"/>
</dbReference>
<evidence type="ECO:0000313" key="3">
    <source>
        <dbReference type="Proteomes" id="UP000077875"/>
    </source>
</evidence>
<dbReference type="AlphaFoldDB" id="A0A172YAH9"/>
<accession>A0A172YAH9</accession>